<dbReference type="GeneID" id="28770058"/>
<evidence type="ECO:0000313" key="3">
    <source>
        <dbReference type="Proteomes" id="UP000077069"/>
    </source>
</evidence>
<sequence length="133" mass="14950">MRCGRAAAHLRTRRGTGAGWTSSRSMIGALAQVLERGNRRSWSGGEIRTGTEHTKRLRRLGQVGTLRWRLRGAVRSRLPRRERSASPRTTAVAQRQVQLRRGFIEQLKSECVCVRIVQRASGAPLASRTTCTW</sequence>
<dbReference type="Proteomes" id="UP000077069">
    <property type="component" value="Unassembled WGS sequence"/>
</dbReference>
<dbReference type="EMBL" id="KV441549">
    <property type="protein sequence ID" value="OAG11020.1"/>
    <property type="molecule type" value="Genomic_DNA"/>
</dbReference>
<organism evidence="2 3">
    <name type="scientific">Paraphaeosphaeria sporulosa</name>
    <dbReference type="NCBI Taxonomy" id="1460663"/>
    <lineage>
        <taxon>Eukaryota</taxon>
        <taxon>Fungi</taxon>
        <taxon>Dikarya</taxon>
        <taxon>Ascomycota</taxon>
        <taxon>Pezizomycotina</taxon>
        <taxon>Dothideomycetes</taxon>
        <taxon>Pleosporomycetidae</taxon>
        <taxon>Pleosporales</taxon>
        <taxon>Massarineae</taxon>
        <taxon>Didymosphaeriaceae</taxon>
        <taxon>Paraphaeosphaeria</taxon>
    </lineage>
</organism>
<dbReference type="RefSeq" id="XP_018041385.1">
    <property type="nucleotide sequence ID" value="XM_018186572.1"/>
</dbReference>
<name>A0A177CVX7_9PLEO</name>
<dbReference type="AlphaFoldDB" id="A0A177CVX7"/>
<feature type="region of interest" description="Disordered" evidence="1">
    <location>
        <begin position="1"/>
        <end position="21"/>
    </location>
</feature>
<protein>
    <submittedName>
        <fullName evidence="2">Uncharacterized protein</fullName>
    </submittedName>
</protein>
<proteinExistence type="predicted"/>
<dbReference type="InParanoid" id="A0A177CVX7"/>
<evidence type="ECO:0000313" key="2">
    <source>
        <dbReference type="EMBL" id="OAG11020.1"/>
    </source>
</evidence>
<gene>
    <name evidence="2" type="ORF">CC84DRAFT_516399</name>
</gene>
<reference evidence="2 3" key="1">
    <citation type="submission" date="2016-05" db="EMBL/GenBank/DDBJ databases">
        <title>Comparative analysis of secretome profiles of manganese(II)-oxidizing ascomycete fungi.</title>
        <authorList>
            <consortium name="DOE Joint Genome Institute"/>
            <person name="Zeiner C.A."/>
            <person name="Purvine S.O."/>
            <person name="Zink E.M."/>
            <person name="Wu S."/>
            <person name="Pasa-Tolic L."/>
            <person name="Chaput D.L."/>
            <person name="Haridas S."/>
            <person name="Grigoriev I.V."/>
            <person name="Santelli C.M."/>
            <person name="Hansel C.M."/>
        </authorList>
    </citation>
    <scope>NUCLEOTIDE SEQUENCE [LARGE SCALE GENOMIC DNA]</scope>
    <source>
        <strain evidence="2 3">AP3s5-JAC2a</strain>
    </source>
</reference>
<keyword evidence="3" id="KW-1185">Reference proteome</keyword>
<accession>A0A177CVX7</accession>
<evidence type="ECO:0000256" key="1">
    <source>
        <dbReference type="SAM" id="MobiDB-lite"/>
    </source>
</evidence>